<feature type="compositionally biased region" description="Basic and acidic residues" evidence="8">
    <location>
        <begin position="153"/>
        <end position="165"/>
    </location>
</feature>
<dbReference type="Pfam" id="PF04086">
    <property type="entry name" value="SRP-alpha_N"/>
    <property type="match status" value="1"/>
</dbReference>
<protein>
    <submittedName>
        <fullName evidence="11">Signal recognition particle receptor subunit alpha isoform X1</fullName>
    </submittedName>
</protein>
<dbReference type="PROSITE" id="PS00300">
    <property type="entry name" value="SRP54"/>
    <property type="match status" value="1"/>
</dbReference>
<dbReference type="SUPFAM" id="SSF52540">
    <property type="entry name" value="P-loop containing nucleoside triphosphate hydrolases"/>
    <property type="match status" value="1"/>
</dbReference>
<dbReference type="InterPro" id="IPR000897">
    <property type="entry name" value="SRP54_GTPase_dom"/>
</dbReference>
<feature type="compositionally biased region" description="Basic and acidic residues" evidence="8">
    <location>
        <begin position="205"/>
        <end position="240"/>
    </location>
</feature>
<dbReference type="Pfam" id="PF02881">
    <property type="entry name" value="SRP54_N"/>
    <property type="match status" value="1"/>
</dbReference>
<dbReference type="CDD" id="cd14826">
    <property type="entry name" value="SR_alpha_SRX"/>
    <property type="match status" value="1"/>
</dbReference>
<accession>A0ABM3U2P5</accession>
<evidence type="ECO:0000313" key="10">
    <source>
        <dbReference type="Proteomes" id="UP001652580"/>
    </source>
</evidence>
<keyword evidence="7 11" id="KW-0675">Receptor</keyword>
<dbReference type="Pfam" id="PF00448">
    <property type="entry name" value="SRP54"/>
    <property type="match status" value="1"/>
</dbReference>
<dbReference type="InterPro" id="IPR042101">
    <property type="entry name" value="SRP54_N_sf"/>
</dbReference>
<evidence type="ECO:0000256" key="2">
    <source>
        <dbReference type="ARBA" id="ARBA00008531"/>
    </source>
</evidence>
<dbReference type="Gene3D" id="3.40.50.300">
    <property type="entry name" value="P-loop containing nucleotide triphosphate hydrolases"/>
    <property type="match status" value="1"/>
</dbReference>
<dbReference type="PANTHER" id="PTHR43134:SF1">
    <property type="entry name" value="SIGNAL RECOGNITION PARTICLE RECEPTOR SUBUNIT ALPHA"/>
    <property type="match status" value="1"/>
</dbReference>
<dbReference type="SUPFAM" id="SSF64356">
    <property type="entry name" value="SNARE-like"/>
    <property type="match status" value="1"/>
</dbReference>
<evidence type="ECO:0000256" key="4">
    <source>
        <dbReference type="ARBA" id="ARBA00022824"/>
    </source>
</evidence>
<evidence type="ECO:0000256" key="7">
    <source>
        <dbReference type="ARBA" id="ARBA00023170"/>
    </source>
</evidence>
<dbReference type="SUPFAM" id="SSF47364">
    <property type="entry name" value="Domain of the SRP/SRP receptor G-proteins"/>
    <property type="match status" value="1"/>
</dbReference>
<evidence type="ECO:0000256" key="5">
    <source>
        <dbReference type="ARBA" id="ARBA00023134"/>
    </source>
</evidence>
<gene>
    <name evidence="11" type="primary">SRPRA</name>
</gene>
<dbReference type="Gene3D" id="1.20.120.140">
    <property type="entry name" value="Signal recognition particle SRP54, nucleotide-binding domain"/>
    <property type="match status" value="1"/>
</dbReference>
<dbReference type="SMART" id="SM00962">
    <property type="entry name" value="SRP54"/>
    <property type="match status" value="1"/>
</dbReference>
<dbReference type="GeneID" id="103012520"/>
<dbReference type="PANTHER" id="PTHR43134">
    <property type="entry name" value="SIGNAL RECOGNITION PARTICLE RECEPTOR SUBUNIT ALPHA"/>
    <property type="match status" value="1"/>
</dbReference>
<comment type="subcellular location">
    <subcellularLocation>
        <location evidence="1">Endoplasmic reticulum membrane</location>
        <topology evidence="1">Peripheral membrane protein</topology>
        <orientation evidence="1">Cytoplasmic side</orientation>
    </subcellularLocation>
</comment>
<keyword evidence="5" id="KW-0342">GTP-binding</keyword>
<keyword evidence="3" id="KW-0547">Nucleotide-binding</keyword>
<feature type="domain" description="SRP54-type proteins GTP-binding" evidence="9">
    <location>
        <begin position="611"/>
        <end position="624"/>
    </location>
</feature>
<evidence type="ECO:0000259" key="9">
    <source>
        <dbReference type="PROSITE" id="PS00300"/>
    </source>
</evidence>
<dbReference type="SMART" id="SM00963">
    <property type="entry name" value="SRP54_N"/>
    <property type="match status" value="1"/>
</dbReference>
<feature type="region of interest" description="Disordered" evidence="8">
    <location>
        <begin position="129"/>
        <end position="316"/>
    </location>
</feature>
<dbReference type="InterPro" id="IPR003593">
    <property type="entry name" value="AAA+_ATPase"/>
</dbReference>
<sequence length="639" mass="69673">MLDFFTIFSKGGLVLWCFQGVSDSCTGPVNALIRSVLLQERGGNNSFTHEALTLKYKLDNQFELVFVVGFQKILTLTYVDKLIDDVHRLFRDKYRTEIQQQSALSLLNGTFDFQNDFLRLLREAEESSKVRAPTTMKKFEDSEKAKKPVRSMIETRGEKPKEKAKNSKKNKGAKKEGSDGPLATSKAVPAEKSGLPVGPENGIELSKEELIRRKREEFIQKHGRGMEKSSKSSKSDAPKEKGKKAPRVWALGGSANKEALDYSAPTANGAPEGAPPEDINLIRGTGSGRQLQDLDCSSSDDEGAAQNSTKPSAAKGTLGGMFGMLKGLVGSKSLSREDMESVLDKMRDHLIAKNVAADIAVQLCDSVANKLEGKVMGTFSTVTSTVKLALQESLVQILQPQRRVDMLRDIMDAQRHQRPYVVTFCGVNGVGKSTNLAKISFWLLENGFSVLIAACDTFRAGAVEQLRTHTRRLHALHPPENHGGRAMVQLFEKGYGKDAAGIAMEAIAFARNQGFDVVLVDTAGRMQDNAPLMTALAKLITVNTPDLVLFVGEALVGNEAVDQLVKFNRALADHSMAQTPRLIDGIVLTKFDTIDDKVGAAISMTYITSKPIVFVGTGQTYCDLRSLNAKAVVAALMKA</sequence>
<keyword evidence="10" id="KW-1185">Reference proteome</keyword>
<comment type="similarity">
    <text evidence="2">Belongs to the GTP-binding SRP family.</text>
</comment>
<dbReference type="Gene3D" id="3.30.450.60">
    <property type="match status" value="1"/>
</dbReference>
<evidence type="ECO:0000256" key="1">
    <source>
        <dbReference type="ARBA" id="ARBA00004397"/>
    </source>
</evidence>
<dbReference type="InterPro" id="IPR007222">
    <property type="entry name" value="Sig_recog_particle_rcpt_asu_N"/>
</dbReference>
<dbReference type="InterPro" id="IPR027417">
    <property type="entry name" value="P-loop_NTPase"/>
</dbReference>
<evidence type="ECO:0000313" key="11">
    <source>
        <dbReference type="RefSeq" id="XP_057408609.1"/>
    </source>
</evidence>
<dbReference type="InterPro" id="IPR036225">
    <property type="entry name" value="SRP/SRP_N"/>
</dbReference>
<keyword evidence="4" id="KW-0256">Endoplasmic reticulum</keyword>
<dbReference type="RefSeq" id="XP_057408609.1">
    <property type="nucleotide sequence ID" value="XM_057552626.1"/>
</dbReference>
<dbReference type="Proteomes" id="UP001652580">
    <property type="component" value="Chromosome 9"/>
</dbReference>
<name>A0ABM3U2P5_BALAC</name>
<keyword evidence="6" id="KW-0472">Membrane</keyword>
<feature type="compositionally biased region" description="Basic and acidic residues" evidence="8">
    <location>
        <begin position="137"/>
        <end position="146"/>
    </location>
</feature>
<dbReference type="SMART" id="SM00382">
    <property type="entry name" value="AAA"/>
    <property type="match status" value="1"/>
</dbReference>
<reference evidence="11" key="1">
    <citation type="submission" date="2025-08" db="UniProtKB">
        <authorList>
            <consortium name="RefSeq"/>
        </authorList>
    </citation>
    <scope>IDENTIFICATION</scope>
</reference>
<evidence type="ECO:0000256" key="8">
    <source>
        <dbReference type="SAM" id="MobiDB-lite"/>
    </source>
</evidence>
<proteinExistence type="inferred from homology"/>
<dbReference type="CDD" id="cd17876">
    <property type="entry name" value="SRalpha_C"/>
    <property type="match status" value="1"/>
</dbReference>
<dbReference type="InterPro" id="IPR013822">
    <property type="entry name" value="Signal_recog_particl_SRP54_hlx"/>
</dbReference>
<organism evidence="10 11">
    <name type="scientific">Balaenoptera acutorostrata</name>
    <name type="common">Common minke whale</name>
    <name type="synonym">Balaena rostrata</name>
    <dbReference type="NCBI Taxonomy" id="9767"/>
    <lineage>
        <taxon>Eukaryota</taxon>
        <taxon>Metazoa</taxon>
        <taxon>Chordata</taxon>
        <taxon>Craniata</taxon>
        <taxon>Vertebrata</taxon>
        <taxon>Euteleostomi</taxon>
        <taxon>Mammalia</taxon>
        <taxon>Eutheria</taxon>
        <taxon>Laurasiatheria</taxon>
        <taxon>Artiodactyla</taxon>
        <taxon>Whippomorpha</taxon>
        <taxon>Cetacea</taxon>
        <taxon>Mysticeti</taxon>
        <taxon>Balaenopteridae</taxon>
        <taxon>Balaenoptera</taxon>
    </lineage>
</organism>
<evidence type="ECO:0000256" key="3">
    <source>
        <dbReference type="ARBA" id="ARBA00022741"/>
    </source>
</evidence>
<evidence type="ECO:0000256" key="6">
    <source>
        <dbReference type="ARBA" id="ARBA00023136"/>
    </source>
</evidence>
<dbReference type="InterPro" id="IPR011012">
    <property type="entry name" value="Longin-like_dom_sf"/>
</dbReference>